<name>A0AAN8GF97_TRICO</name>
<dbReference type="SUPFAM" id="SSF52058">
    <property type="entry name" value="L domain-like"/>
    <property type="match status" value="1"/>
</dbReference>
<evidence type="ECO:0000256" key="1">
    <source>
        <dbReference type="SAM" id="SignalP"/>
    </source>
</evidence>
<dbReference type="AlphaFoldDB" id="A0AAN8GF97"/>
<dbReference type="PANTHER" id="PTHR21662:SF59">
    <property type="entry name" value="RECEPTOR PROTEIN-TYROSINE KINASE"/>
    <property type="match status" value="1"/>
</dbReference>
<sequence>MLLALFLFSSLSNSGQQPDVVCEFTSHVINSNTIAALANRSCTYINGSVRIDESSDVTYEQLAEVFEIVGTIYGTLEIVNTPYKNLSFFKALERMKPATERTGYDLTIQNNTQLESADGVLIPFIYVRILDNPLLGLNCTYVAEEYSTVRKIRGNKNNCGERFHCKNKC</sequence>
<reference evidence="3 4" key="1">
    <citation type="submission" date="2019-10" db="EMBL/GenBank/DDBJ databases">
        <title>Assembly and Annotation for the nematode Trichostrongylus colubriformis.</title>
        <authorList>
            <person name="Martin J."/>
        </authorList>
    </citation>
    <scope>NUCLEOTIDE SEQUENCE [LARGE SCALE GENOMIC DNA]</scope>
    <source>
        <strain evidence="3">G859</strain>
        <tissue evidence="3">Whole worm</tissue>
    </source>
</reference>
<dbReference type="Proteomes" id="UP001331761">
    <property type="component" value="Unassembled WGS sequence"/>
</dbReference>
<feature type="domain" description="Receptor L-domain" evidence="2">
    <location>
        <begin position="42"/>
        <end position="118"/>
    </location>
</feature>
<gene>
    <name evidence="3" type="ORF">GCK32_009240</name>
</gene>
<protein>
    <recommendedName>
        <fullName evidence="2">Receptor L-domain domain-containing protein</fullName>
    </recommendedName>
</protein>
<evidence type="ECO:0000259" key="2">
    <source>
        <dbReference type="Pfam" id="PF01030"/>
    </source>
</evidence>
<keyword evidence="4" id="KW-1185">Reference proteome</keyword>
<dbReference type="InterPro" id="IPR053079">
    <property type="entry name" value="SPS2_domain"/>
</dbReference>
<dbReference type="InterPro" id="IPR000494">
    <property type="entry name" value="Rcpt_L-dom"/>
</dbReference>
<dbReference type="EMBL" id="WIXE01000408">
    <property type="protein sequence ID" value="KAK5986618.1"/>
    <property type="molecule type" value="Genomic_DNA"/>
</dbReference>
<evidence type="ECO:0000313" key="4">
    <source>
        <dbReference type="Proteomes" id="UP001331761"/>
    </source>
</evidence>
<dbReference type="Pfam" id="PF01030">
    <property type="entry name" value="Recep_L_domain"/>
    <property type="match status" value="1"/>
</dbReference>
<dbReference type="Gene3D" id="3.80.20.20">
    <property type="entry name" value="Receptor L-domain"/>
    <property type="match status" value="1"/>
</dbReference>
<comment type="caution">
    <text evidence="3">The sequence shown here is derived from an EMBL/GenBank/DDBJ whole genome shotgun (WGS) entry which is preliminary data.</text>
</comment>
<organism evidence="3 4">
    <name type="scientific">Trichostrongylus colubriformis</name>
    <name type="common">Black scour worm</name>
    <dbReference type="NCBI Taxonomy" id="6319"/>
    <lineage>
        <taxon>Eukaryota</taxon>
        <taxon>Metazoa</taxon>
        <taxon>Ecdysozoa</taxon>
        <taxon>Nematoda</taxon>
        <taxon>Chromadorea</taxon>
        <taxon>Rhabditida</taxon>
        <taxon>Rhabditina</taxon>
        <taxon>Rhabditomorpha</taxon>
        <taxon>Strongyloidea</taxon>
        <taxon>Trichostrongylidae</taxon>
        <taxon>Trichostrongylus</taxon>
    </lineage>
</organism>
<accession>A0AAN8GF97</accession>
<dbReference type="InterPro" id="IPR036941">
    <property type="entry name" value="Rcpt_L-dom_sf"/>
</dbReference>
<dbReference type="PANTHER" id="PTHR21662">
    <property type="entry name" value="RECEPTOR PROTEIN-TYROSINE KINASE"/>
    <property type="match status" value="1"/>
</dbReference>
<proteinExistence type="predicted"/>
<feature type="signal peptide" evidence="1">
    <location>
        <begin position="1"/>
        <end position="15"/>
    </location>
</feature>
<evidence type="ECO:0000313" key="3">
    <source>
        <dbReference type="EMBL" id="KAK5986618.1"/>
    </source>
</evidence>
<feature type="chain" id="PRO_5042994468" description="Receptor L-domain domain-containing protein" evidence="1">
    <location>
        <begin position="16"/>
        <end position="169"/>
    </location>
</feature>
<keyword evidence="1" id="KW-0732">Signal</keyword>